<dbReference type="AlphaFoldDB" id="A0A645FFZ8"/>
<sequence length="111" mass="12150">MHRAHQDGHGPEHEGAAADGSTVIVDQGRVLLRESQGRSCELFLQGHFEGGVGVRQFEFQRGQFLCLALQHQRAGIRQIAVYDARRVRDAVCLGLPCLIRHGGIGLVKGIL</sequence>
<organism evidence="2">
    <name type="scientific">bioreactor metagenome</name>
    <dbReference type="NCBI Taxonomy" id="1076179"/>
    <lineage>
        <taxon>unclassified sequences</taxon>
        <taxon>metagenomes</taxon>
        <taxon>ecological metagenomes</taxon>
    </lineage>
</organism>
<dbReference type="EMBL" id="VSSQ01057494">
    <property type="protein sequence ID" value="MPN11293.1"/>
    <property type="molecule type" value="Genomic_DNA"/>
</dbReference>
<feature type="compositionally biased region" description="Basic and acidic residues" evidence="1">
    <location>
        <begin position="1"/>
        <end position="16"/>
    </location>
</feature>
<proteinExistence type="predicted"/>
<gene>
    <name evidence="2" type="ORF">SDC9_158594</name>
</gene>
<protein>
    <submittedName>
        <fullName evidence="2">Uncharacterized protein</fullName>
    </submittedName>
</protein>
<comment type="caution">
    <text evidence="2">The sequence shown here is derived from an EMBL/GenBank/DDBJ whole genome shotgun (WGS) entry which is preliminary data.</text>
</comment>
<accession>A0A645FFZ8</accession>
<evidence type="ECO:0000256" key="1">
    <source>
        <dbReference type="SAM" id="MobiDB-lite"/>
    </source>
</evidence>
<name>A0A645FFZ8_9ZZZZ</name>
<feature type="region of interest" description="Disordered" evidence="1">
    <location>
        <begin position="1"/>
        <end position="21"/>
    </location>
</feature>
<evidence type="ECO:0000313" key="2">
    <source>
        <dbReference type="EMBL" id="MPN11293.1"/>
    </source>
</evidence>
<reference evidence="2" key="1">
    <citation type="submission" date="2019-08" db="EMBL/GenBank/DDBJ databases">
        <authorList>
            <person name="Kucharzyk K."/>
            <person name="Murdoch R.W."/>
            <person name="Higgins S."/>
            <person name="Loffler F."/>
        </authorList>
    </citation>
    <scope>NUCLEOTIDE SEQUENCE</scope>
</reference>